<dbReference type="GeneID" id="23632084"/>
<sequence length="157" mass="17849">MLMVLLVISLCVLMLGVYLYSPMTNFANQLVDTARVQIYPSIRVLERDGDRLFVLEPEKIIIYNTAGVLYYYLEGGASGRLCSENEFAIVRFGYNDISLINDDGTFNVSCTTASSLALYRHFEIVKNNETTIILRDLRLNVLHIINYIIRSGLAQIR</sequence>
<dbReference type="RefSeq" id="YP_009121867.1">
    <property type="nucleotide sequence ID" value="NC_026511.1"/>
</dbReference>
<proteinExistence type="predicted"/>
<keyword evidence="3" id="KW-1185">Reference proteome</keyword>
<dbReference type="KEGG" id="vg:23632084"/>
<protein>
    <submittedName>
        <fullName evidence="1">Pif-4</fullName>
    </submittedName>
</protein>
<reference evidence="2" key="3">
    <citation type="journal article" date="2018" name="PLoS ONE">
        <title>Genomic analysis of an Argentinean isolate of Spodoptera frugiperda granulovirus reveals that various baculoviruses code for Lef-7 proteins with three F-box domains.</title>
        <authorList>
            <person name="Ferrelli M.L."/>
            <person name="Pidre M.L."/>
            <person name="Ghiringhelli P.D."/>
            <person name="Torres S."/>
            <person name="Fabre M.L."/>
            <person name="Masson T."/>
            <person name="Cedola M.T."/>
            <person name="Sciocco-Cap A."/>
            <person name="Romanowski V."/>
        </authorList>
    </citation>
    <scope>NUCLEOTIDE SEQUENCE</scope>
    <source>
        <strain evidence="2">ARG</strain>
    </source>
</reference>
<dbReference type="EMBL" id="KM371112">
    <property type="protein sequence ID" value="AJK91744.1"/>
    <property type="molecule type" value="Genomic_DNA"/>
</dbReference>
<organism evidence="1 3">
    <name type="scientific">Spodoptera frugiperda granulovirus</name>
    <dbReference type="NCBI Taxonomy" id="307454"/>
    <lineage>
        <taxon>Viruses</taxon>
        <taxon>Viruses incertae sedis</taxon>
        <taxon>Naldaviricetes</taxon>
        <taxon>Lefavirales</taxon>
        <taxon>Baculoviridae</taxon>
        <taxon>Betabaculovirus</taxon>
        <taxon>Betabaculovirus spofrugiperdae</taxon>
    </lineage>
</organism>
<dbReference type="Pfam" id="PF04798">
    <property type="entry name" value="Baculo_19"/>
    <property type="match status" value="1"/>
</dbReference>
<evidence type="ECO:0000313" key="1">
    <source>
        <dbReference type="EMBL" id="AJK91744.1"/>
    </source>
</evidence>
<evidence type="ECO:0000313" key="3">
    <source>
        <dbReference type="Proteomes" id="UP000201335"/>
    </source>
</evidence>
<reference evidence="1 3" key="2">
    <citation type="journal article" date="2015" name="Viruses">
        <title>The complete sequence of the first Spodoptera frugiperda Betabaculovirus genome: a natural multiple recombinant virus.</title>
        <authorList>
            <person name="Cuartas P.E."/>
            <person name="Barrera G.P."/>
            <person name="Belaich M.N."/>
            <person name="Barreto E."/>
            <person name="Ghiringhelli P.D."/>
            <person name="Villamizar L.F."/>
        </authorList>
    </citation>
    <scope>NUCLEOTIDE SEQUENCE [LARGE SCALE GENOMIC DNA]</scope>
    <source>
        <strain evidence="1">VG008</strain>
    </source>
</reference>
<dbReference type="EMBL" id="MH170055">
    <property type="protein sequence ID" value="AXS01107.1"/>
    <property type="molecule type" value="Genomic_DNA"/>
</dbReference>
<reference evidence="1" key="1">
    <citation type="submission" date="2014-08" db="EMBL/GenBank/DDBJ databases">
        <authorList>
            <person name="Cuartas Otalora P.E."/>
            <person name="Barrera Cubillos G.P."/>
            <person name="Barreto Hernandez E."/>
            <person name="Belaich M.N."/>
            <person name="Ghiringhelli P.D."/>
            <person name="Villamizar Rivero L.F."/>
        </authorList>
    </citation>
    <scope>NUCLEOTIDE SEQUENCE</scope>
    <source>
        <strain evidence="1">VG008</strain>
    </source>
</reference>
<name>A0A0C5AS52_9BBAC</name>
<dbReference type="Proteomes" id="UP000201335">
    <property type="component" value="Segment"/>
</dbReference>
<accession>A0A0C5AS52</accession>
<dbReference type="InterPro" id="IPR006883">
    <property type="entry name" value="AcMNPV_PIF-4"/>
</dbReference>
<dbReference type="OrthoDB" id="16714at10239"/>
<evidence type="ECO:0000313" key="2">
    <source>
        <dbReference type="EMBL" id="AXS01107.1"/>
    </source>
</evidence>